<sequence length="98" mass="11074">MHYQHSDRCTLEARAHSYRGTRVASVQCQAHTAPDWRRKAARMWHQTVGAVLGSVIGLDINIVAATLHQCFHRHPPPNPTQMNPASFFFDNSKLLLKA</sequence>
<dbReference type="AlphaFoldDB" id="A0ABD0M6B6"/>
<comment type="caution">
    <text evidence="1">The sequence shown here is derived from an EMBL/GenBank/DDBJ whole genome shotgun (WGS) entry which is preliminary data.</text>
</comment>
<dbReference type="EMBL" id="JACVVK020000005">
    <property type="protein sequence ID" value="KAK7506832.1"/>
    <property type="molecule type" value="Genomic_DNA"/>
</dbReference>
<proteinExistence type="predicted"/>
<name>A0ABD0M6B6_9CAEN</name>
<accession>A0ABD0M6B6</accession>
<keyword evidence="2" id="KW-1185">Reference proteome</keyword>
<gene>
    <name evidence="1" type="ORF">BaRGS_00001683</name>
</gene>
<protein>
    <submittedName>
        <fullName evidence="1">Uncharacterized protein</fullName>
    </submittedName>
</protein>
<dbReference type="Proteomes" id="UP001519460">
    <property type="component" value="Unassembled WGS sequence"/>
</dbReference>
<organism evidence="1 2">
    <name type="scientific">Batillaria attramentaria</name>
    <dbReference type="NCBI Taxonomy" id="370345"/>
    <lineage>
        <taxon>Eukaryota</taxon>
        <taxon>Metazoa</taxon>
        <taxon>Spiralia</taxon>
        <taxon>Lophotrochozoa</taxon>
        <taxon>Mollusca</taxon>
        <taxon>Gastropoda</taxon>
        <taxon>Caenogastropoda</taxon>
        <taxon>Sorbeoconcha</taxon>
        <taxon>Cerithioidea</taxon>
        <taxon>Batillariidae</taxon>
        <taxon>Batillaria</taxon>
    </lineage>
</organism>
<evidence type="ECO:0000313" key="2">
    <source>
        <dbReference type="Proteomes" id="UP001519460"/>
    </source>
</evidence>
<evidence type="ECO:0000313" key="1">
    <source>
        <dbReference type="EMBL" id="KAK7506832.1"/>
    </source>
</evidence>
<reference evidence="1 2" key="1">
    <citation type="journal article" date="2023" name="Sci. Data">
        <title>Genome assembly of the Korean intertidal mud-creeper Batillaria attramentaria.</title>
        <authorList>
            <person name="Patra A.K."/>
            <person name="Ho P.T."/>
            <person name="Jun S."/>
            <person name="Lee S.J."/>
            <person name="Kim Y."/>
            <person name="Won Y.J."/>
        </authorList>
    </citation>
    <scope>NUCLEOTIDE SEQUENCE [LARGE SCALE GENOMIC DNA]</scope>
    <source>
        <strain evidence="1">Wonlab-2016</strain>
    </source>
</reference>